<dbReference type="GO" id="GO:0004930">
    <property type="term" value="F:G protein-coupled receptor activity"/>
    <property type="evidence" value="ECO:0007669"/>
    <property type="project" value="UniProtKB-KW"/>
</dbReference>
<feature type="transmembrane region" description="Helical" evidence="8">
    <location>
        <begin position="242"/>
        <end position="260"/>
    </location>
</feature>
<reference evidence="10" key="1">
    <citation type="submission" date="2022-08" db="UniProtKB">
        <authorList>
            <consortium name="EnsemblMetazoa"/>
        </authorList>
    </citation>
    <scope>IDENTIFICATION</scope>
    <source>
        <strain evidence="10">05x7-T-G4-1.051#20</strain>
    </source>
</reference>
<dbReference type="Gene3D" id="1.20.1070.10">
    <property type="entry name" value="Rhodopsin 7-helix transmembrane proteins"/>
    <property type="match status" value="1"/>
</dbReference>
<evidence type="ECO:0000256" key="2">
    <source>
        <dbReference type="ARBA" id="ARBA00022692"/>
    </source>
</evidence>
<dbReference type="InterPro" id="IPR000276">
    <property type="entry name" value="GPCR_Rhodpsn"/>
</dbReference>
<feature type="domain" description="G-protein coupled receptors family 1 profile" evidence="9">
    <location>
        <begin position="38"/>
        <end position="293"/>
    </location>
</feature>
<keyword evidence="5 8" id="KW-0472">Membrane</keyword>
<dbReference type="Proteomes" id="UP000005408">
    <property type="component" value="Unassembled WGS sequence"/>
</dbReference>
<dbReference type="GO" id="GO:0016020">
    <property type="term" value="C:membrane"/>
    <property type="evidence" value="ECO:0007669"/>
    <property type="project" value="UniProtKB-SubCell"/>
</dbReference>
<evidence type="ECO:0000256" key="6">
    <source>
        <dbReference type="ARBA" id="ARBA00023170"/>
    </source>
</evidence>
<keyword evidence="3 8" id="KW-1133">Transmembrane helix</keyword>
<evidence type="ECO:0000259" key="9">
    <source>
        <dbReference type="PROSITE" id="PS50262"/>
    </source>
</evidence>
<feature type="transmembrane region" description="Helical" evidence="8">
    <location>
        <begin position="138"/>
        <end position="159"/>
    </location>
</feature>
<feature type="transmembrane region" description="Helical" evidence="8">
    <location>
        <begin position="58"/>
        <end position="77"/>
    </location>
</feature>
<feature type="transmembrane region" description="Helical" evidence="8">
    <location>
        <begin position="183"/>
        <end position="206"/>
    </location>
</feature>
<keyword evidence="6" id="KW-0675">Receptor</keyword>
<evidence type="ECO:0000256" key="8">
    <source>
        <dbReference type="SAM" id="Phobius"/>
    </source>
</evidence>
<name>A0A8W8LQ29_MAGGI</name>
<dbReference type="PROSITE" id="PS50262">
    <property type="entry name" value="G_PROTEIN_RECEP_F1_2"/>
    <property type="match status" value="1"/>
</dbReference>
<dbReference type="InterPro" id="IPR050125">
    <property type="entry name" value="GPCR_opsins"/>
</dbReference>
<evidence type="ECO:0000256" key="5">
    <source>
        <dbReference type="ARBA" id="ARBA00023136"/>
    </source>
</evidence>
<dbReference type="EnsemblMetazoa" id="G285.1">
    <property type="protein sequence ID" value="G285.1:cds"/>
    <property type="gene ID" value="G285"/>
</dbReference>
<comment type="subcellular location">
    <subcellularLocation>
        <location evidence="1">Membrane</location>
        <topology evidence="1">Multi-pass membrane protein</topology>
    </subcellularLocation>
</comment>
<dbReference type="PANTHER" id="PTHR24240">
    <property type="entry name" value="OPSIN"/>
    <property type="match status" value="1"/>
</dbReference>
<dbReference type="SUPFAM" id="SSF81321">
    <property type="entry name" value="Family A G protein-coupled receptor-like"/>
    <property type="match status" value="1"/>
</dbReference>
<sequence>METFGNSTEMLAQEKLSAASYISIGVYMIVLTLTAILGNCLVLFVYWKRSLYKRPVNWFILNISVADLCVALFAHPLSASASFNRSWNLDGVGCQMYGFFCYIFACNNIMTYAAISYFRYQIVCENNYVARIQRGRILSVLISIWMFSLFWTVSPLVGWNGYELEPYRLTCSIRWYGHVDSDRAYICLVLLCVYVFPLTVMIFSYIQIARHARRLSCTYPSSNEGGNKAKFLYNLERGATKISLLMTLSFVFTWTPYAFMSTVAASGVTINSPVVLLPTLFAKSSCAYNPFVFFFSHSAFKSYHFGFSSCIKTPETQEHPGVYVSNVRFRNRVGPSGATHATSRAGIRSSTEAIPNGDHSKVIQISVHPVQQSNVL</sequence>
<evidence type="ECO:0000256" key="4">
    <source>
        <dbReference type="ARBA" id="ARBA00023040"/>
    </source>
</evidence>
<proteinExistence type="predicted"/>
<evidence type="ECO:0000313" key="10">
    <source>
        <dbReference type="EnsemblMetazoa" id="G285.1:cds"/>
    </source>
</evidence>
<accession>A0A8W8LQ29</accession>
<dbReference type="PRINTS" id="PR00237">
    <property type="entry name" value="GPCRRHODOPSN"/>
</dbReference>
<feature type="transmembrane region" description="Helical" evidence="8">
    <location>
        <begin position="20"/>
        <end position="46"/>
    </location>
</feature>
<dbReference type="InterPro" id="IPR017452">
    <property type="entry name" value="GPCR_Rhodpsn_7TM"/>
</dbReference>
<keyword evidence="4" id="KW-0297">G-protein coupled receptor</keyword>
<feature type="transmembrane region" description="Helical" evidence="8">
    <location>
        <begin position="97"/>
        <end position="118"/>
    </location>
</feature>
<evidence type="ECO:0000256" key="3">
    <source>
        <dbReference type="ARBA" id="ARBA00022989"/>
    </source>
</evidence>
<keyword evidence="11" id="KW-1185">Reference proteome</keyword>
<protein>
    <recommendedName>
        <fullName evidence="9">G-protein coupled receptors family 1 profile domain-containing protein</fullName>
    </recommendedName>
</protein>
<keyword evidence="2 8" id="KW-0812">Transmembrane</keyword>
<evidence type="ECO:0000256" key="1">
    <source>
        <dbReference type="ARBA" id="ARBA00004141"/>
    </source>
</evidence>
<evidence type="ECO:0000313" key="11">
    <source>
        <dbReference type="Proteomes" id="UP000005408"/>
    </source>
</evidence>
<keyword evidence="7" id="KW-0807">Transducer</keyword>
<evidence type="ECO:0000256" key="7">
    <source>
        <dbReference type="ARBA" id="ARBA00023224"/>
    </source>
</evidence>
<organism evidence="10 11">
    <name type="scientific">Magallana gigas</name>
    <name type="common">Pacific oyster</name>
    <name type="synonym">Crassostrea gigas</name>
    <dbReference type="NCBI Taxonomy" id="29159"/>
    <lineage>
        <taxon>Eukaryota</taxon>
        <taxon>Metazoa</taxon>
        <taxon>Spiralia</taxon>
        <taxon>Lophotrochozoa</taxon>
        <taxon>Mollusca</taxon>
        <taxon>Bivalvia</taxon>
        <taxon>Autobranchia</taxon>
        <taxon>Pteriomorphia</taxon>
        <taxon>Ostreida</taxon>
        <taxon>Ostreoidea</taxon>
        <taxon>Ostreidae</taxon>
        <taxon>Magallana</taxon>
    </lineage>
</organism>
<dbReference type="Pfam" id="PF00001">
    <property type="entry name" value="7tm_1"/>
    <property type="match status" value="1"/>
</dbReference>
<dbReference type="AlphaFoldDB" id="A0A8W8LQ29"/>